<gene>
    <name evidence="2" type="ORF">LLE72_011095</name>
</gene>
<feature type="transmembrane region" description="Helical" evidence="1">
    <location>
        <begin position="682"/>
        <end position="701"/>
    </location>
</feature>
<evidence type="ECO:0000313" key="3">
    <source>
        <dbReference type="Proteomes" id="UP001297361"/>
    </source>
</evidence>
<sequence>MMRAISHVFLQRAHKHVLFWPCVVLLVVNIGTFLRHYRGKATFPWDFLGGYHAQAFGWYELGSVMTAPDWFPWSDMGFPAFIAIQSSGWYLPLAFLDMLGIAYSVKTAIILQSMHVLFGALGMLALSRRLGSTPALALLAALLYHFGAAFYSNSQHVDIVRATAWFPWLLFALHPVGILQRRWGIFWAALILSQLLICGYPGNVVGAAYACAGWVIVLLSQQRTSDRRRAYGASISIAVICGILMAMPKWLPLILQGKVGMSLQKVEPPPVDVAFLFTFLLPYDVPALQGDVTMRALWLPMAALWGVFFVDPKRQSTVLGAVLLLIGVLMGLVFPYFTTLVHLLPGLSLSRFPISDWRPVLQVGLIILGVDGWYRILSRELELLPIIIRTSLTLLAGVSVIWAATSYGYEAHALRSAMLTMVLLSIITLFAASLRTGESSQARAIPLVSVALILVTLLQGFHYYRAQPKTWRAGWNYGVEVQSLGGRFNEFRRQAQPSSLEGRRPPRVLFGASVPDAIVQRNSSWYNRCWYMHSYCVFGYNNLKMSEPHRIFEMAVLQPDGAALLQFAARAQQLYIVSGKQESIPTSSAEFDAASTIGDNVGIQVDFLRYGPGYVTYRIRTPRQITVVENEIGWPGWELQRCRASGCQPPQPVAMTSQALRKWSVDAGDWTIKLRYIGPPSWPGYVSFFLGLLAAGTLAMWGQRRNRGEEVDG</sequence>
<dbReference type="Proteomes" id="UP001297361">
    <property type="component" value="Unassembled WGS sequence"/>
</dbReference>
<feature type="transmembrane region" description="Helical" evidence="1">
    <location>
        <begin position="133"/>
        <end position="152"/>
    </location>
</feature>
<protein>
    <recommendedName>
        <fullName evidence="4">YfhO family protein</fullName>
    </recommendedName>
</protein>
<proteinExistence type="predicted"/>
<feature type="transmembrane region" description="Helical" evidence="1">
    <location>
        <begin position="17"/>
        <end position="37"/>
    </location>
</feature>
<feature type="transmembrane region" description="Helical" evidence="1">
    <location>
        <begin position="292"/>
        <end position="310"/>
    </location>
</feature>
<accession>A0AAJ2X3T6</accession>
<evidence type="ECO:0000256" key="1">
    <source>
        <dbReference type="SAM" id="Phobius"/>
    </source>
</evidence>
<feature type="transmembrane region" description="Helical" evidence="1">
    <location>
        <begin position="413"/>
        <end position="432"/>
    </location>
</feature>
<evidence type="ECO:0000313" key="2">
    <source>
        <dbReference type="EMBL" id="MEC3888280.1"/>
    </source>
</evidence>
<reference evidence="2" key="2">
    <citation type="submission" date="2024-01" db="EMBL/GenBank/DDBJ databases">
        <title>Long-read genome sequencing of X. campestris pv. papavericola.</title>
        <authorList>
            <person name="Hussain R.M.F."/>
            <person name="Greer S."/>
            <person name="Harrison J."/>
            <person name="Grant M."/>
            <person name="Vicente J."/>
            <person name="Studholme D.J."/>
        </authorList>
    </citation>
    <scope>NUCLEOTIDE SEQUENCE</scope>
    <source>
        <strain evidence="2">NCPPB 2970</strain>
    </source>
</reference>
<keyword evidence="1" id="KW-1133">Transmembrane helix</keyword>
<feature type="transmembrane region" description="Helical" evidence="1">
    <location>
        <begin position="230"/>
        <end position="251"/>
    </location>
</feature>
<keyword evidence="1" id="KW-0472">Membrane</keyword>
<keyword evidence="1" id="KW-0812">Transmembrane</keyword>
<feature type="transmembrane region" description="Helical" evidence="1">
    <location>
        <begin position="108"/>
        <end position="127"/>
    </location>
</feature>
<organism evidence="2 3">
    <name type="scientific">Xanthomonas campestris pv. papavericola</name>
    <dbReference type="NCBI Taxonomy" id="487881"/>
    <lineage>
        <taxon>Bacteria</taxon>
        <taxon>Pseudomonadati</taxon>
        <taxon>Pseudomonadota</taxon>
        <taxon>Gammaproteobacteria</taxon>
        <taxon>Lysobacterales</taxon>
        <taxon>Lysobacteraceae</taxon>
        <taxon>Xanthomonas</taxon>
    </lineage>
</organism>
<dbReference type="RefSeq" id="WP_228424520.1">
    <property type="nucleotide sequence ID" value="NZ_JAJFNJ020000003.1"/>
</dbReference>
<feature type="transmembrane region" description="Helical" evidence="1">
    <location>
        <begin position="386"/>
        <end position="407"/>
    </location>
</feature>
<dbReference type="EMBL" id="JAJFNJ020000003">
    <property type="protein sequence ID" value="MEC3888280.1"/>
    <property type="molecule type" value="Genomic_DNA"/>
</dbReference>
<feature type="transmembrane region" description="Helical" evidence="1">
    <location>
        <begin position="185"/>
        <end position="218"/>
    </location>
</feature>
<reference evidence="2" key="1">
    <citation type="submission" date="2021-10" db="EMBL/GenBank/DDBJ databases">
        <authorList>
            <person name="Hussein R."/>
            <person name="Harrison J."/>
            <person name="Studholme D.J."/>
            <person name="Vicente J."/>
            <person name="Grant M."/>
        </authorList>
    </citation>
    <scope>NUCLEOTIDE SEQUENCE</scope>
    <source>
        <strain evidence="2">NCPPB 2970</strain>
    </source>
</reference>
<comment type="caution">
    <text evidence="2">The sequence shown here is derived from an EMBL/GenBank/DDBJ whole genome shotgun (WGS) entry which is preliminary data.</text>
</comment>
<feature type="transmembrane region" description="Helical" evidence="1">
    <location>
        <begin position="444"/>
        <end position="464"/>
    </location>
</feature>
<feature type="transmembrane region" description="Helical" evidence="1">
    <location>
        <begin position="317"/>
        <end position="337"/>
    </location>
</feature>
<feature type="transmembrane region" description="Helical" evidence="1">
    <location>
        <begin position="76"/>
        <end position="96"/>
    </location>
</feature>
<name>A0AAJ2X3T6_XANCA</name>
<feature type="transmembrane region" description="Helical" evidence="1">
    <location>
        <begin position="159"/>
        <end position="179"/>
    </location>
</feature>
<dbReference type="AlphaFoldDB" id="A0AAJ2X3T6"/>
<evidence type="ECO:0008006" key="4">
    <source>
        <dbReference type="Google" id="ProtNLM"/>
    </source>
</evidence>